<dbReference type="NCBIfam" id="TIGR00566">
    <property type="entry name" value="trpG_papA"/>
    <property type="match status" value="1"/>
</dbReference>
<dbReference type="InterPro" id="IPR017926">
    <property type="entry name" value="GATASE"/>
</dbReference>
<dbReference type="PRINTS" id="PR00096">
    <property type="entry name" value="GATASE"/>
</dbReference>
<dbReference type="InterPro" id="IPR029062">
    <property type="entry name" value="Class_I_gatase-like"/>
</dbReference>
<keyword evidence="3" id="KW-0456">Lyase</keyword>
<dbReference type="InterPro" id="IPR006221">
    <property type="entry name" value="TrpG/PapA_dom"/>
</dbReference>
<feature type="domain" description="Glutamine amidotransferase" evidence="2">
    <location>
        <begin position="3"/>
        <end position="187"/>
    </location>
</feature>
<proteinExistence type="predicted"/>
<dbReference type="GO" id="GO:0004049">
    <property type="term" value="F:anthranilate synthase activity"/>
    <property type="evidence" value="ECO:0007669"/>
    <property type="project" value="UniProtKB-EC"/>
</dbReference>
<dbReference type="Gene3D" id="3.40.50.880">
    <property type="match status" value="1"/>
</dbReference>
<dbReference type="EMBL" id="JBEPSB010000005">
    <property type="protein sequence ID" value="MET4560499.1"/>
    <property type="molecule type" value="Genomic_DNA"/>
</dbReference>
<evidence type="ECO:0000313" key="3">
    <source>
        <dbReference type="EMBL" id="MET4560499.1"/>
    </source>
</evidence>
<evidence type="ECO:0000256" key="1">
    <source>
        <dbReference type="ARBA" id="ARBA00022962"/>
    </source>
</evidence>
<dbReference type="Proteomes" id="UP001549363">
    <property type="component" value="Unassembled WGS sequence"/>
</dbReference>
<dbReference type="CDD" id="cd01743">
    <property type="entry name" value="GATase1_Anthranilate_Synthase"/>
    <property type="match status" value="1"/>
</dbReference>
<evidence type="ECO:0000259" key="2">
    <source>
        <dbReference type="Pfam" id="PF00117"/>
    </source>
</evidence>
<gene>
    <name evidence="3" type="ORF">ABIA69_001643</name>
</gene>
<dbReference type="InterPro" id="IPR050472">
    <property type="entry name" value="Anth_synth/Amidotransfase"/>
</dbReference>
<dbReference type="RefSeq" id="WP_107950171.1">
    <property type="nucleotide sequence ID" value="NZ_CP073713.1"/>
</dbReference>
<reference evidence="3 4" key="1">
    <citation type="submission" date="2024-06" db="EMBL/GenBank/DDBJ databases">
        <title>Sorghum-associated microbial communities from plants grown in Nebraska, USA.</title>
        <authorList>
            <person name="Schachtman D."/>
        </authorList>
    </citation>
    <scope>NUCLEOTIDE SEQUENCE [LARGE SCALE GENOMIC DNA]</scope>
    <source>
        <strain evidence="3 4">736</strain>
    </source>
</reference>
<keyword evidence="1" id="KW-0315">Glutamine amidotransferase</keyword>
<protein>
    <submittedName>
        <fullName evidence="3">Anthranilate synthase component 2</fullName>
        <ecNumber evidence="3">4.1.3.27</ecNumber>
    </submittedName>
</protein>
<organism evidence="3 4">
    <name type="scientific">Lysinibacillus parviboronicapiens</name>
    <dbReference type="NCBI Taxonomy" id="436516"/>
    <lineage>
        <taxon>Bacteria</taxon>
        <taxon>Bacillati</taxon>
        <taxon>Bacillota</taxon>
        <taxon>Bacilli</taxon>
        <taxon>Bacillales</taxon>
        <taxon>Bacillaceae</taxon>
        <taxon>Lysinibacillus</taxon>
    </lineage>
</organism>
<dbReference type="SUPFAM" id="SSF52317">
    <property type="entry name" value="Class I glutamine amidotransferase-like"/>
    <property type="match status" value="1"/>
</dbReference>
<name>A0ABV2PI65_9BACI</name>
<dbReference type="PRINTS" id="PR00099">
    <property type="entry name" value="CPSGATASE"/>
</dbReference>
<dbReference type="PANTHER" id="PTHR43418">
    <property type="entry name" value="MULTIFUNCTIONAL TRYPTOPHAN BIOSYNTHESIS PROTEIN-RELATED"/>
    <property type="match status" value="1"/>
</dbReference>
<dbReference type="PROSITE" id="PS51273">
    <property type="entry name" value="GATASE_TYPE_1"/>
    <property type="match status" value="1"/>
</dbReference>
<evidence type="ECO:0000313" key="4">
    <source>
        <dbReference type="Proteomes" id="UP001549363"/>
    </source>
</evidence>
<dbReference type="PANTHER" id="PTHR43418:SF4">
    <property type="entry name" value="MULTIFUNCTIONAL TRYPTOPHAN BIOSYNTHESIS PROTEIN"/>
    <property type="match status" value="1"/>
</dbReference>
<accession>A0ABV2PI65</accession>
<comment type="caution">
    <text evidence="3">The sequence shown here is derived from an EMBL/GenBank/DDBJ whole genome shotgun (WGS) entry which is preliminary data.</text>
</comment>
<dbReference type="PRINTS" id="PR00097">
    <property type="entry name" value="ANTSNTHASEII"/>
</dbReference>
<dbReference type="EC" id="4.1.3.27" evidence="3"/>
<dbReference type="Pfam" id="PF00117">
    <property type="entry name" value="GATase"/>
    <property type="match status" value="1"/>
</dbReference>
<sequence>MILLIDNYDSFTYNLYQQVSMLGKEVKVVRNDELTIEEIKDLQPQGIILSPGPGTPDQAGITVDVVKELYTEFPILGICLGHQSIGQAFGGNIVQAKNIMHGKLSRLQYSRIGLFTHLDGELEVMRYHSLIIEPSTLHEDFIITATSSDDAEIMAIQHKQYPLFGLQFHPESIATKEGSDMMLAFLEQVHMV</sequence>
<keyword evidence="4" id="KW-1185">Reference proteome</keyword>